<dbReference type="EC" id="4.1.99.22" evidence="2"/>
<keyword evidence="4" id="KW-0949">S-adenosyl-L-methionine</keyword>
<evidence type="ECO:0000256" key="1">
    <source>
        <dbReference type="ARBA" id="ARBA00001966"/>
    </source>
</evidence>
<keyword evidence="5" id="KW-0479">Metal-binding</keyword>
<keyword evidence="7" id="KW-0408">Iron</keyword>
<keyword evidence="3" id="KW-0004">4Fe-4S</keyword>
<keyword evidence="11 14" id="KW-0456">Lyase</keyword>
<dbReference type="CDD" id="cd01335">
    <property type="entry name" value="Radical_SAM"/>
    <property type="match status" value="1"/>
</dbReference>
<keyword evidence="10" id="KW-0501">Molybdenum cofactor biosynthesis</keyword>
<dbReference type="EMBL" id="JBHULR010000003">
    <property type="protein sequence ID" value="MFD2547076.1"/>
    <property type="molecule type" value="Genomic_DNA"/>
</dbReference>
<dbReference type="InterPro" id="IPR040064">
    <property type="entry name" value="MoaA-like"/>
</dbReference>
<dbReference type="PROSITE" id="PS51918">
    <property type="entry name" value="RADICAL_SAM"/>
    <property type="match status" value="1"/>
</dbReference>
<dbReference type="PANTHER" id="PTHR22960">
    <property type="entry name" value="MOLYBDOPTERIN COFACTOR SYNTHESIS PROTEIN A"/>
    <property type="match status" value="1"/>
</dbReference>
<dbReference type="SFLD" id="SFLDG01386">
    <property type="entry name" value="main_SPASM_domain-containing"/>
    <property type="match status" value="1"/>
</dbReference>
<dbReference type="PROSITE" id="PS01305">
    <property type="entry name" value="MOAA_NIFB_PQQE"/>
    <property type="match status" value="1"/>
</dbReference>
<dbReference type="Pfam" id="PF04055">
    <property type="entry name" value="Radical_SAM"/>
    <property type="match status" value="1"/>
</dbReference>
<keyword evidence="9" id="KW-0342">GTP-binding</keyword>
<dbReference type="RefSeq" id="WP_380901481.1">
    <property type="nucleotide sequence ID" value="NZ_JBHUEG010000007.1"/>
</dbReference>
<evidence type="ECO:0000256" key="9">
    <source>
        <dbReference type="ARBA" id="ARBA00023134"/>
    </source>
</evidence>
<dbReference type="InterPro" id="IPR000385">
    <property type="entry name" value="MoaA_NifB_PqqE_Fe-S-bd_CS"/>
</dbReference>
<dbReference type="InterPro" id="IPR010505">
    <property type="entry name" value="MoaA_twitch"/>
</dbReference>
<dbReference type="SUPFAM" id="SSF102114">
    <property type="entry name" value="Radical SAM enzymes"/>
    <property type="match status" value="1"/>
</dbReference>
<evidence type="ECO:0000313" key="14">
    <source>
        <dbReference type="EMBL" id="MFD2547076.1"/>
    </source>
</evidence>
<evidence type="ECO:0000313" key="15">
    <source>
        <dbReference type="Proteomes" id="UP001597545"/>
    </source>
</evidence>
<evidence type="ECO:0000256" key="12">
    <source>
        <dbReference type="ARBA" id="ARBA00048697"/>
    </source>
</evidence>
<feature type="domain" description="Radical SAM core" evidence="13">
    <location>
        <begin position="5"/>
        <end position="217"/>
    </location>
</feature>
<keyword evidence="15" id="KW-1185">Reference proteome</keyword>
<dbReference type="GO" id="GO:0061798">
    <property type="term" value="F:GTP 3',8'-cyclase activity"/>
    <property type="evidence" value="ECO:0007669"/>
    <property type="project" value="UniProtKB-EC"/>
</dbReference>
<evidence type="ECO:0000256" key="3">
    <source>
        <dbReference type="ARBA" id="ARBA00022485"/>
    </source>
</evidence>
<gene>
    <name evidence="14" type="primary">moaA</name>
    <name evidence="14" type="ORF">ACFSR5_05375</name>
</gene>
<comment type="catalytic activity">
    <reaction evidence="12">
        <text>GTP + AH2 + S-adenosyl-L-methionine = (8S)-3',8-cyclo-7,8-dihydroguanosine 5'-triphosphate + 5'-deoxyadenosine + L-methionine + A + H(+)</text>
        <dbReference type="Rhea" id="RHEA:49576"/>
        <dbReference type="ChEBI" id="CHEBI:13193"/>
        <dbReference type="ChEBI" id="CHEBI:15378"/>
        <dbReference type="ChEBI" id="CHEBI:17319"/>
        <dbReference type="ChEBI" id="CHEBI:17499"/>
        <dbReference type="ChEBI" id="CHEBI:37565"/>
        <dbReference type="ChEBI" id="CHEBI:57844"/>
        <dbReference type="ChEBI" id="CHEBI:59789"/>
        <dbReference type="ChEBI" id="CHEBI:131766"/>
        <dbReference type="EC" id="4.1.99.22"/>
    </reaction>
</comment>
<dbReference type="InterPro" id="IPR007197">
    <property type="entry name" value="rSAM"/>
</dbReference>
<keyword evidence="8" id="KW-0411">Iron-sulfur</keyword>
<dbReference type="InterPro" id="IPR006638">
    <property type="entry name" value="Elp3/MiaA/NifB-like_rSAM"/>
</dbReference>
<evidence type="ECO:0000256" key="8">
    <source>
        <dbReference type="ARBA" id="ARBA00023014"/>
    </source>
</evidence>
<proteinExistence type="predicted"/>
<name>A0ABW5KDN7_9SPHI</name>
<dbReference type="NCBIfam" id="TIGR02666">
    <property type="entry name" value="moaA"/>
    <property type="match status" value="1"/>
</dbReference>
<comment type="cofactor">
    <cofactor evidence="1">
        <name>[4Fe-4S] cluster</name>
        <dbReference type="ChEBI" id="CHEBI:49883"/>
    </cofactor>
</comment>
<evidence type="ECO:0000256" key="10">
    <source>
        <dbReference type="ARBA" id="ARBA00023150"/>
    </source>
</evidence>
<dbReference type="InterPro" id="IPR013483">
    <property type="entry name" value="MoaA"/>
</dbReference>
<evidence type="ECO:0000256" key="5">
    <source>
        <dbReference type="ARBA" id="ARBA00022723"/>
    </source>
</evidence>
<dbReference type="SMART" id="SM00729">
    <property type="entry name" value="Elp3"/>
    <property type="match status" value="1"/>
</dbReference>
<dbReference type="Gene3D" id="3.20.20.70">
    <property type="entry name" value="Aldolase class I"/>
    <property type="match status" value="1"/>
</dbReference>
<comment type="caution">
    <text evidence="14">The sequence shown here is derived from an EMBL/GenBank/DDBJ whole genome shotgun (WGS) entry which is preliminary data.</text>
</comment>
<accession>A0ABW5KDN7</accession>
<reference evidence="15" key="1">
    <citation type="journal article" date="2019" name="Int. J. Syst. Evol. Microbiol.">
        <title>The Global Catalogue of Microorganisms (GCM) 10K type strain sequencing project: providing services to taxonomists for standard genome sequencing and annotation.</title>
        <authorList>
            <consortium name="The Broad Institute Genomics Platform"/>
            <consortium name="The Broad Institute Genome Sequencing Center for Infectious Disease"/>
            <person name="Wu L."/>
            <person name="Ma J."/>
        </authorList>
    </citation>
    <scope>NUCLEOTIDE SEQUENCE [LARGE SCALE GENOMIC DNA]</scope>
    <source>
        <strain evidence="15">KCTC 42662</strain>
    </source>
</reference>
<dbReference type="CDD" id="cd21117">
    <property type="entry name" value="Twitch_MoaA"/>
    <property type="match status" value="1"/>
</dbReference>
<dbReference type="SFLD" id="SFLDS00029">
    <property type="entry name" value="Radical_SAM"/>
    <property type="match status" value="1"/>
</dbReference>
<keyword evidence="6" id="KW-0547">Nucleotide-binding</keyword>
<protein>
    <recommendedName>
        <fullName evidence="2">GTP 3',8-cyclase</fullName>
        <ecNumber evidence="2">4.1.99.22</ecNumber>
    </recommendedName>
</protein>
<sequence length="328" mass="37411">MLTDKFGRTITYLRLAVIDRCNLRCTYCMPEHGLAWLNRTELMSLPEMARLCGLFAQLGVEKFRITGGEPFLRKDLLPFLQQINQLPDVREITITTNGLLTAKYIPELKKLGIRSVNLSLDSLNDDRFFQITRRRELSKVLHTLHELLAHDIQVKINTVVMGRQNMEDILPLVALTRTLPVSVRFIEEMPFNGDTFIREQPWTARQIVDYIQQHHPTLIQMHAEPHATSERYKIPGYRGDIGVIAAFTRSFCGDCNRLRLTPTGVLRTCLYQSDGINLKDSMRSGKTDLQLIELIKRAVMGKAKDGWAAEKESRLVSPTNQSMAMIGG</sequence>
<evidence type="ECO:0000256" key="4">
    <source>
        <dbReference type="ARBA" id="ARBA00022691"/>
    </source>
</evidence>
<dbReference type="InterPro" id="IPR013785">
    <property type="entry name" value="Aldolase_TIM"/>
</dbReference>
<dbReference type="SFLD" id="SFLDG01383">
    <property type="entry name" value="cyclic_pyranopterin_phosphate"/>
    <property type="match status" value="1"/>
</dbReference>
<evidence type="ECO:0000256" key="11">
    <source>
        <dbReference type="ARBA" id="ARBA00023239"/>
    </source>
</evidence>
<dbReference type="PANTHER" id="PTHR22960:SF0">
    <property type="entry name" value="MOLYBDENUM COFACTOR BIOSYNTHESIS PROTEIN 1"/>
    <property type="match status" value="1"/>
</dbReference>
<organism evidence="14 15">
    <name type="scientific">Sphingobacterium suaedae</name>
    <dbReference type="NCBI Taxonomy" id="1686402"/>
    <lineage>
        <taxon>Bacteria</taxon>
        <taxon>Pseudomonadati</taxon>
        <taxon>Bacteroidota</taxon>
        <taxon>Sphingobacteriia</taxon>
        <taxon>Sphingobacteriales</taxon>
        <taxon>Sphingobacteriaceae</taxon>
        <taxon>Sphingobacterium</taxon>
    </lineage>
</organism>
<dbReference type="Proteomes" id="UP001597545">
    <property type="component" value="Unassembled WGS sequence"/>
</dbReference>
<dbReference type="Pfam" id="PF06463">
    <property type="entry name" value="Mob_synth_C"/>
    <property type="match status" value="1"/>
</dbReference>
<evidence type="ECO:0000256" key="7">
    <source>
        <dbReference type="ARBA" id="ARBA00023004"/>
    </source>
</evidence>
<evidence type="ECO:0000259" key="13">
    <source>
        <dbReference type="PROSITE" id="PS51918"/>
    </source>
</evidence>
<dbReference type="SFLD" id="SFLDG01067">
    <property type="entry name" value="SPASM/twitch_domain_containing"/>
    <property type="match status" value="1"/>
</dbReference>
<dbReference type="InterPro" id="IPR050105">
    <property type="entry name" value="MoCo_biosynth_MoaA/MoaC"/>
</dbReference>
<evidence type="ECO:0000256" key="6">
    <source>
        <dbReference type="ARBA" id="ARBA00022741"/>
    </source>
</evidence>
<dbReference type="InterPro" id="IPR058240">
    <property type="entry name" value="rSAM_sf"/>
</dbReference>
<evidence type="ECO:0000256" key="2">
    <source>
        <dbReference type="ARBA" id="ARBA00012167"/>
    </source>
</evidence>